<comment type="catalytic activity">
    <reaction evidence="9">
        <text>an acyl phosphate + H2O = a carboxylate + phosphate + H(+)</text>
        <dbReference type="Rhea" id="RHEA:14965"/>
        <dbReference type="ChEBI" id="CHEBI:15377"/>
        <dbReference type="ChEBI" id="CHEBI:15378"/>
        <dbReference type="ChEBI" id="CHEBI:29067"/>
        <dbReference type="ChEBI" id="CHEBI:43474"/>
        <dbReference type="ChEBI" id="CHEBI:59918"/>
        <dbReference type="EC" id="3.6.1.7"/>
    </reaction>
</comment>
<keyword evidence="5" id="KW-0863">Zinc-finger</keyword>
<evidence type="ECO:0000256" key="4">
    <source>
        <dbReference type="ARBA" id="ARBA00022723"/>
    </source>
</evidence>
<dbReference type="Pfam" id="PF00708">
    <property type="entry name" value="Acylphosphatase"/>
    <property type="match status" value="1"/>
</dbReference>
<keyword evidence="4" id="KW-0479">Metal-binding</keyword>
<dbReference type="EC" id="6.2.-.-" evidence="8"/>
<evidence type="ECO:0000256" key="8">
    <source>
        <dbReference type="PIRNR" id="PIRNR006256"/>
    </source>
</evidence>
<keyword evidence="9" id="KW-0378">Hydrolase</keyword>
<reference evidence="12 13" key="1">
    <citation type="submission" date="2018-06" db="EMBL/GenBank/DDBJ databases">
        <title>Extensive metabolic versatility and redundancy in microbially diverse, dynamic hydrothermal sediments.</title>
        <authorList>
            <person name="Dombrowski N."/>
            <person name="Teske A."/>
            <person name="Baker B.J."/>
        </authorList>
    </citation>
    <scope>NUCLEOTIDE SEQUENCE [LARGE SCALE GENOMIC DNA]</scope>
    <source>
        <strain evidence="12">B29_G17</strain>
    </source>
</reference>
<dbReference type="GO" id="GO:0003998">
    <property type="term" value="F:acylphosphatase activity"/>
    <property type="evidence" value="ECO:0007669"/>
    <property type="project" value="UniProtKB-EC"/>
</dbReference>
<dbReference type="InterPro" id="IPR004421">
    <property type="entry name" value="Carbamoyltransferase_HypF"/>
</dbReference>
<dbReference type="GO" id="GO:0003725">
    <property type="term" value="F:double-stranded RNA binding"/>
    <property type="evidence" value="ECO:0007669"/>
    <property type="project" value="InterPro"/>
</dbReference>
<dbReference type="SUPFAM" id="SSF55821">
    <property type="entry name" value="YrdC/RibB"/>
    <property type="match status" value="1"/>
</dbReference>
<feature type="active site" evidence="9">
    <location>
        <position position="43"/>
    </location>
</feature>
<accession>A0A497EY65</accession>
<dbReference type="UniPathway" id="UPA00335"/>
<dbReference type="InterPro" id="IPR055128">
    <property type="entry name" value="HypF_C_2"/>
</dbReference>
<dbReference type="GO" id="GO:0016874">
    <property type="term" value="F:ligase activity"/>
    <property type="evidence" value="ECO:0007669"/>
    <property type="project" value="UniProtKB-UniRule"/>
</dbReference>
<feature type="domain" description="YrdC-like" evidence="11">
    <location>
        <begin position="209"/>
        <end position="395"/>
    </location>
</feature>
<evidence type="ECO:0000313" key="12">
    <source>
        <dbReference type="EMBL" id="RLE52126.1"/>
    </source>
</evidence>
<dbReference type="GO" id="GO:0016743">
    <property type="term" value="F:carboxyl- or carbamoyltransferase activity"/>
    <property type="evidence" value="ECO:0007669"/>
    <property type="project" value="UniProtKB-UniRule"/>
</dbReference>
<dbReference type="InterPro" id="IPR017945">
    <property type="entry name" value="DHBP_synth_RibB-like_a/b_dom"/>
</dbReference>
<evidence type="ECO:0000256" key="9">
    <source>
        <dbReference type="PROSITE-ProRule" id="PRU00520"/>
    </source>
</evidence>
<dbReference type="Gene3D" id="3.30.420.40">
    <property type="match status" value="1"/>
</dbReference>
<dbReference type="NCBIfam" id="TIGR00143">
    <property type="entry name" value="hypF"/>
    <property type="match status" value="1"/>
</dbReference>
<dbReference type="PROSITE" id="PS00150">
    <property type="entry name" value="ACYLPHOSPHATASE_1"/>
    <property type="match status" value="1"/>
</dbReference>
<dbReference type="Gene3D" id="3.30.420.360">
    <property type="match status" value="1"/>
</dbReference>
<evidence type="ECO:0000259" key="11">
    <source>
        <dbReference type="PROSITE" id="PS51163"/>
    </source>
</evidence>
<evidence type="ECO:0000256" key="2">
    <source>
        <dbReference type="ARBA" id="ARBA00008097"/>
    </source>
</evidence>
<evidence type="ECO:0000256" key="3">
    <source>
        <dbReference type="ARBA" id="ARBA00022598"/>
    </source>
</evidence>
<dbReference type="SUPFAM" id="SSF54975">
    <property type="entry name" value="Acylphosphatase/BLUF domain-like"/>
    <property type="match status" value="1"/>
</dbReference>
<dbReference type="GO" id="GO:0008270">
    <property type="term" value="F:zinc ion binding"/>
    <property type="evidence" value="ECO:0007669"/>
    <property type="project" value="UniProtKB-KW"/>
</dbReference>
<dbReference type="InterPro" id="IPR006070">
    <property type="entry name" value="Sua5-like_dom"/>
</dbReference>
<dbReference type="InterPro" id="IPR041440">
    <property type="entry name" value="HypF_C"/>
</dbReference>
<comment type="similarity">
    <text evidence="2 8">Belongs to the carbamoyltransferase HypF family.</text>
</comment>
<dbReference type="EMBL" id="QMQZ01000012">
    <property type="protein sequence ID" value="RLE52126.1"/>
    <property type="molecule type" value="Genomic_DNA"/>
</dbReference>
<comment type="pathway">
    <text evidence="1">Protein modification; [NiFe] hydrogenase maturation.</text>
</comment>
<evidence type="ECO:0000313" key="13">
    <source>
        <dbReference type="Proteomes" id="UP000268446"/>
    </source>
</evidence>
<feature type="active site" evidence="9">
    <location>
        <position position="25"/>
    </location>
</feature>
<dbReference type="InterPro" id="IPR036046">
    <property type="entry name" value="Acylphosphatase-like_dom_sf"/>
</dbReference>
<dbReference type="PROSITE" id="PS51160">
    <property type="entry name" value="ACYLPHOSPHATASE_3"/>
    <property type="match status" value="1"/>
</dbReference>
<dbReference type="InterPro" id="IPR011125">
    <property type="entry name" value="Znf_HypF"/>
</dbReference>
<evidence type="ECO:0000256" key="6">
    <source>
        <dbReference type="ARBA" id="ARBA00022833"/>
    </source>
</evidence>
<keyword evidence="3" id="KW-0436">Ligase</keyword>
<keyword evidence="6" id="KW-0862">Zinc</keyword>
<dbReference type="Pfam" id="PF07503">
    <property type="entry name" value="zf-HYPF"/>
    <property type="match status" value="2"/>
</dbReference>
<dbReference type="Pfam" id="PF17788">
    <property type="entry name" value="HypF_C"/>
    <property type="match status" value="1"/>
</dbReference>
<feature type="domain" description="Acylphosphatase-like" evidence="10">
    <location>
        <begin position="10"/>
        <end position="98"/>
    </location>
</feature>
<dbReference type="PROSITE" id="PS51163">
    <property type="entry name" value="YRDC"/>
    <property type="match status" value="1"/>
</dbReference>
<name>A0A497EY65_9CREN</name>
<dbReference type="PANTHER" id="PTHR42959:SF1">
    <property type="entry name" value="CARBAMOYLTRANSFERASE HYPF"/>
    <property type="match status" value="1"/>
</dbReference>
<dbReference type="InterPro" id="IPR017968">
    <property type="entry name" value="Acylphosphatase_CS"/>
</dbReference>
<sequence>MLRGSQMLRRAVIHVSGIVQGVGFRPFVYRLAIHHNLKGYVLNLGDAGVEIVLEGEDSAINEFVEDLKSKKHPTARIDYLKITLMQYKGEFNDFKIETSSPRTSQVLSTVPPDVGICDDCIADILTPGRRWYHYPFTCCAVCGPRFTVICDLPYDRERTSMVDFPLCRDCLKEYEDPLDRRYHAEGICCPICGPQMFLYDNKGDLVDDSNPIVTAAKLLSEKYIIAVKGIGGFHIAATAVDDDVVLELRRRRKRKSRPFAVMSPDIPTIRTYAIVSEQEEKLLKSYQRPIVLLRKSPGYYLSKWVSPGLHNVGVMLPYTGIHLLLLHYCHEPALIMTSGNIPGEPMVIDNANAFRSLGNIVDYFLVHNRRIVNRCDDSVLRVTSNLPTFIRRSRGYAPTPIHLDTLKSNVTVLSLGAELQVTGALLREDKCFLTQHIGDVDNYSALNFLKDALSFLLKVTRTKHIDVVVCDLHPNFSTTRLAQLLAEKYNAELIQIQHHFAHLSSLIAESGVSLDDPVVGIVIDGYGYGLDGTAWGGEIILYKDGEFERLGHLRYQPMPGGDASAKYPARMLAGMLSTILPLREVRDFLMSHCLDGFKHGAAELDAVLKQLAKDFNVPRTSSLGRVLDAFSALFGLCYERTYEGEPAMKLESFALSASKSSSININTPLILDKTITINVNDLLRQVINLIESKETIPANIIAREIHRSLAKALAEAAIQVAESVDTHLIGISGGAAVNDLIVSTIENEVRKNGYKLLRHRSVPPGDGGISLGQAFAASLKYQH</sequence>
<comment type="caution">
    <text evidence="12">The sequence shown here is derived from an EMBL/GenBank/DDBJ whole genome shotgun (WGS) entry which is preliminary data.</text>
</comment>
<dbReference type="Pfam" id="PF01300">
    <property type="entry name" value="Sua5_yciO_yrdC"/>
    <property type="match status" value="1"/>
</dbReference>
<dbReference type="AlphaFoldDB" id="A0A497EY65"/>
<organism evidence="12 13">
    <name type="scientific">Thermoproteota archaeon</name>
    <dbReference type="NCBI Taxonomy" id="2056631"/>
    <lineage>
        <taxon>Archaea</taxon>
        <taxon>Thermoproteota</taxon>
    </lineage>
</organism>
<gene>
    <name evidence="12" type="primary">hypF</name>
    <name evidence="12" type="ORF">DRJ20_00770</name>
</gene>
<dbReference type="PIRSF" id="PIRSF006256">
    <property type="entry name" value="CMPcnvr_hdrg_mat"/>
    <property type="match status" value="1"/>
</dbReference>
<evidence type="ECO:0000259" key="10">
    <source>
        <dbReference type="PROSITE" id="PS51160"/>
    </source>
</evidence>
<evidence type="ECO:0000256" key="7">
    <source>
        <dbReference type="ARBA" id="ARBA00048220"/>
    </source>
</evidence>
<proteinExistence type="inferred from homology"/>
<comment type="catalytic activity">
    <reaction evidence="7">
        <text>C-terminal L-cysteinyl-[HypE protein] + carbamoyl phosphate + ATP + H2O = C-terminal S-carboxamide-L-cysteinyl-[HypE protein] + AMP + phosphate + diphosphate + H(+)</text>
        <dbReference type="Rhea" id="RHEA:55636"/>
        <dbReference type="Rhea" id="RHEA-COMP:14247"/>
        <dbReference type="Rhea" id="RHEA-COMP:14392"/>
        <dbReference type="ChEBI" id="CHEBI:15377"/>
        <dbReference type="ChEBI" id="CHEBI:15378"/>
        <dbReference type="ChEBI" id="CHEBI:30616"/>
        <dbReference type="ChEBI" id="CHEBI:33019"/>
        <dbReference type="ChEBI" id="CHEBI:43474"/>
        <dbReference type="ChEBI" id="CHEBI:58228"/>
        <dbReference type="ChEBI" id="CHEBI:76913"/>
        <dbReference type="ChEBI" id="CHEBI:139126"/>
        <dbReference type="ChEBI" id="CHEBI:456215"/>
    </reaction>
</comment>
<dbReference type="Pfam" id="PF22521">
    <property type="entry name" value="HypF_C_2"/>
    <property type="match status" value="1"/>
</dbReference>
<dbReference type="PANTHER" id="PTHR42959">
    <property type="entry name" value="CARBAMOYLTRANSFERASE"/>
    <property type="match status" value="1"/>
</dbReference>
<protein>
    <recommendedName>
        <fullName evidence="8">Carbamoyltransferase</fullName>
        <ecNumber evidence="8">6.2.-.-</ecNumber>
    </recommendedName>
</protein>
<dbReference type="GO" id="GO:0051604">
    <property type="term" value="P:protein maturation"/>
    <property type="evidence" value="ECO:0007669"/>
    <property type="project" value="TreeGrafter"/>
</dbReference>
<dbReference type="Gene3D" id="3.90.870.50">
    <property type="match status" value="1"/>
</dbReference>
<dbReference type="InterPro" id="IPR001792">
    <property type="entry name" value="Acylphosphatase-like_dom"/>
</dbReference>
<dbReference type="Proteomes" id="UP000268446">
    <property type="component" value="Unassembled WGS sequence"/>
</dbReference>
<dbReference type="InterPro" id="IPR051060">
    <property type="entry name" value="Carbamoyltrans_HypF-like"/>
</dbReference>
<dbReference type="Gene3D" id="3.30.110.120">
    <property type="match status" value="1"/>
</dbReference>
<evidence type="ECO:0000256" key="5">
    <source>
        <dbReference type="ARBA" id="ARBA00022771"/>
    </source>
</evidence>
<evidence type="ECO:0000256" key="1">
    <source>
        <dbReference type="ARBA" id="ARBA00004711"/>
    </source>
</evidence>